<organism evidence="8 9">
    <name type="scientific">Luteimonas viscosa</name>
    <dbReference type="NCBI Taxonomy" id="1132694"/>
    <lineage>
        <taxon>Bacteria</taxon>
        <taxon>Pseudomonadati</taxon>
        <taxon>Pseudomonadota</taxon>
        <taxon>Gammaproteobacteria</taxon>
        <taxon>Lysobacterales</taxon>
        <taxon>Lysobacteraceae</taxon>
        <taxon>Luteimonas</taxon>
    </lineage>
</organism>
<dbReference type="EMBL" id="VTFT01000001">
    <property type="protein sequence ID" value="TYT24817.1"/>
    <property type="molecule type" value="Genomic_DNA"/>
</dbReference>
<dbReference type="NCBIfam" id="TIGR00360">
    <property type="entry name" value="ComEC_N-term"/>
    <property type="match status" value="1"/>
</dbReference>
<dbReference type="Proteomes" id="UP000324973">
    <property type="component" value="Unassembled WGS sequence"/>
</dbReference>
<evidence type="ECO:0000256" key="6">
    <source>
        <dbReference type="SAM" id="Phobius"/>
    </source>
</evidence>
<reference evidence="8 9" key="1">
    <citation type="submission" date="2019-08" db="EMBL/GenBank/DDBJ databases">
        <title>Luteimonas viscosus sp. nov., isolated from soil of a sunflower field.</title>
        <authorList>
            <person name="Jianli Z."/>
            <person name="Ying Z."/>
        </authorList>
    </citation>
    <scope>NUCLEOTIDE SEQUENCE [LARGE SCALE GENOMIC DNA]</scope>
    <source>
        <strain evidence="8 9">XBU10</strain>
    </source>
</reference>
<dbReference type="PANTHER" id="PTHR30619:SF1">
    <property type="entry name" value="RECOMBINATION PROTEIN 2"/>
    <property type="match status" value="1"/>
</dbReference>
<evidence type="ECO:0000256" key="3">
    <source>
        <dbReference type="ARBA" id="ARBA00022692"/>
    </source>
</evidence>
<feature type="transmembrane region" description="Helical" evidence="6">
    <location>
        <begin position="421"/>
        <end position="441"/>
    </location>
</feature>
<feature type="transmembrane region" description="Helical" evidence="6">
    <location>
        <begin position="357"/>
        <end position="375"/>
    </location>
</feature>
<feature type="transmembrane region" description="Helical" evidence="6">
    <location>
        <begin position="480"/>
        <end position="497"/>
    </location>
</feature>
<evidence type="ECO:0000313" key="8">
    <source>
        <dbReference type="EMBL" id="TYT24817.1"/>
    </source>
</evidence>
<name>A0A5D4XJH5_9GAMM</name>
<dbReference type="PANTHER" id="PTHR30619">
    <property type="entry name" value="DNA INTERNALIZATION/COMPETENCE PROTEIN COMEC/REC2"/>
    <property type="match status" value="1"/>
</dbReference>
<dbReference type="Pfam" id="PF03772">
    <property type="entry name" value="Competence"/>
    <property type="match status" value="1"/>
</dbReference>
<proteinExistence type="predicted"/>
<keyword evidence="9" id="KW-1185">Reference proteome</keyword>
<evidence type="ECO:0000256" key="1">
    <source>
        <dbReference type="ARBA" id="ARBA00004651"/>
    </source>
</evidence>
<feature type="transmembrane region" description="Helical" evidence="6">
    <location>
        <begin position="37"/>
        <end position="55"/>
    </location>
</feature>
<dbReference type="Pfam" id="PF13567">
    <property type="entry name" value="DUF4131"/>
    <property type="match status" value="1"/>
</dbReference>
<accession>A0A5D4XJH5</accession>
<dbReference type="InterPro" id="IPR004797">
    <property type="entry name" value="Competence_ComEC/Rec2"/>
</dbReference>
<dbReference type="Gene3D" id="3.60.15.10">
    <property type="entry name" value="Ribonuclease Z/Hydroxyacylglutathione hydrolase-like"/>
    <property type="match status" value="1"/>
</dbReference>
<dbReference type="InterPro" id="IPR025405">
    <property type="entry name" value="DUF4131"/>
</dbReference>
<feature type="transmembrane region" description="Helical" evidence="6">
    <location>
        <begin position="61"/>
        <end position="80"/>
    </location>
</feature>
<dbReference type="GO" id="GO:0030420">
    <property type="term" value="P:establishment of competence for transformation"/>
    <property type="evidence" value="ECO:0007669"/>
    <property type="project" value="InterPro"/>
</dbReference>
<feature type="transmembrane region" description="Helical" evidence="6">
    <location>
        <begin position="12"/>
        <end position="30"/>
    </location>
</feature>
<dbReference type="AlphaFoldDB" id="A0A5D4XJH5"/>
<feature type="transmembrane region" description="Helical" evidence="6">
    <location>
        <begin position="293"/>
        <end position="313"/>
    </location>
</feature>
<protein>
    <submittedName>
        <fullName evidence="8">DNA internalization-related competence protein ComEC/Rec2</fullName>
    </submittedName>
</protein>
<feature type="transmembrane region" description="Helical" evidence="6">
    <location>
        <begin position="387"/>
        <end position="409"/>
    </location>
</feature>
<feature type="transmembrane region" description="Helical" evidence="6">
    <location>
        <begin position="255"/>
        <end position="281"/>
    </location>
</feature>
<dbReference type="InterPro" id="IPR001279">
    <property type="entry name" value="Metallo-B-lactamas"/>
</dbReference>
<dbReference type="CDD" id="cd07731">
    <property type="entry name" value="ComA-like_MBL-fold"/>
    <property type="match status" value="1"/>
</dbReference>
<dbReference type="InterPro" id="IPR036866">
    <property type="entry name" value="RibonucZ/Hydroxyglut_hydro"/>
</dbReference>
<sequence length="784" mass="83963">MEGPRPGHLARPPFGTGVAFALVLGALAGSRLPALPLTALLAVLLGLGAFAWWRFDDWRRPAGALLAGFALFGLHAAWALSQQLPPDLERGDFAIDGRVVQLPEHEPRRTRFLFRVDRGQATPPALRGRLLRLSWYDDRAAADSQRHAIEAGSRWRFTARLRAPRGLRNPGWYDSEKHMLAGRIAATGYVRDAEPAERRHGGAGIDGWRERIAGRIDAAVARPASRFVRALALGDTRGLDDVDWEILRATGLTHLVAISGFHVGLVAGFAALAIAGLWWLLPALGRRVPRPQAAAAGALLGAAGYAAVAGFALPTVRTVLMVAVVVLARLWRRPMGVADSLALAAIALLLADPLSVLAAGFWLSFAGVAWLVWCLPRVGAQPVVRGFLAAQWVATLGLLPLTAVMFGQASLAGPLANLVAIPWWSLVVVPMALVGTGLEALHPGWGGGAWRLAASCFELSWPLFEWLAAGRAALWWLPEARWFALPLALLGAFWLLLPRAVPGKALALMLLLPLLWPDRELPRPGEVDLVMLDVGQGGALLVRTARHAFLYDAGPAVPEGFDAGERVVVPALHALGVRRLDATIVSHGDADHAGGFASLRRRLDTGPVFAARDAAIEDAVPCLAGSRWEADGVVFRFLHPDLHFPEMGNESSCVLRIESAHGSVLLAADVGEVVERLLVHDHPGGLRSDVVLVAHHGSAGSSDPAFIAATAPQVALVSAGHGNRFGHPKPEVMRRWVERGAAGAVTAREGAVLVRLRGSGLQLESRRRAQPRLWDAARRAETVH</sequence>
<dbReference type="SMART" id="SM00849">
    <property type="entry name" value="Lactamase_B"/>
    <property type="match status" value="1"/>
</dbReference>
<keyword evidence="5 6" id="KW-0472">Membrane</keyword>
<dbReference type="InterPro" id="IPR004477">
    <property type="entry name" value="ComEC_N"/>
</dbReference>
<dbReference type="OrthoDB" id="9761531at2"/>
<dbReference type="GO" id="GO:0005886">
    <property type="term" value="C:plasma membrane"/>
    <property type="evidence" value="ECO:0007669"/>
    <property type="project" value="UniProtKB-SubCell"/>
</dbReference>
<keyword evidence="4 6" id="KW-1133">Transmembrane helix</keyword>
<keyword evidence="2" id="KW-1003">Cell membrane</keyword>
<dbReference type="InterPro" id="IPR052159">
    <property type="entry name" value="Competence_DNA_uptake"/>
</dbReference>
<evidence type="ECO:0000256" key="4">
    <source>
        <dbReference type="ARBA" id="ARBA00022989"/>
    </source>
</evidence>
<keyword evidence="3 6" id="KW-0812">Transmembrane</keyword>
<evidence type="ECO:0000259" key="7">
    <source>
        <dbReference type="SMART" id="SM00849"/>
    </source>
</evidence>
<evidence type="ECO:0000256" key="5">
    <source>
        <dbReference type="ARBA" id="ARBA00023136"/>
    </source>
</evidence>
<comment type="subcellular location">
    <subcellularLocation>
        <location evidence="1">Cell membrane</location>
        <topology evidence="1">Multi-pass membrane protein</topology>
    </subcellularLocation>
</comment>
<evidence type="ECO:0000313" key="9">
    <source>
        <dbReference type="Proteomes" id="UP000324973"/>
    </source>
</evidence>
<feature type="domain" description="Metallo-beta-lactamase" evidence="7">
    <location>
        <begin position="536"/>
        <end position="721"/>
    </location>
</feature>
<evidence type="ECO:0000256" key="2">
    <source>
        <dbReference type="ARBA" id="ARBA00022475"/>
    </source>
</evidence>
<dbReference type="Pfam" id="PF00753">
    <property type="entry name" value="Lactamase_B"/>
    <property type="match status" value="1"/>
</dbReference>
<dbReference type="InterPro" id="IPR035681">
    <property type="entry name" value="ComA-like_MBL"/>
</dbReference>
<dbReference type="SUPFAM" id="SSF56281">
    <property type="entry name" value="Metallo-hydrolase/oxidoreductase"/>
    <property type="match status" value="1"/>
</dbReference>
<dbReference type="NCBIfam" id="TIGR00361">
    <property type="entry name" value="ComEC_Rec2"/>
    <property type="match status" value="1"/>
</dbReference>
<gene>
    <name evidence="8" type="ORF">FZO89_00145</name>
</gene>
<comment type="caution">
    <text evidence="8">The sequence shown here is derived from an EMBL/GenBank/DDBJ whole genome shotgun (WGS) entry which is preliminary data.</text>
</comment>